<dbReference type="EMBL" id="JAMQGO010000001">
    <property type="protein sequence ID" value="MCM2560771.1"/>
    <property type="molecule type" value="Genomic_DNA"/>
</dbReference>
<sequence length="157" mass="16899">MSETVVAQVACSMGRRLSSVVIVAGLGVTLLWLAVAEAPGGVFWRAILALMGVAALLFAGRVYRATDAVLLLTPEDLRDDRGRVLARVDEMAGVERGMFAFKPSNGFVLRLKSSAAPAWQPGLWWRWGNRLAVGGVPSGHMARAMADAIQITLDDRH</sequence>
<evidence type="ECO:0000313" key="1">
    <source>
        <dbReference type="EMBL" id="MCM2560771.1"/>
    </source>
</evidence>
<accession>A0ACC5ZR42</accession>
<organism evidence="1 2">
    <name type="scientific">Lutimaribacter degradans</name>
    <dbReference type="NCBI Taxonomy" id="2945989"/>
    <lineage>
        <taxon>Bacteria</taxon>
        <taxon>Pseudomonadati</taxon>
        <taxon>Pseudomonadota</taxon>
        <taxon>Alphaproteobacteria</taxon>
        <taxon>Rhodobacterales</taxon>
        <taxon>Roseobacteraceae</taxon>
        <taxon>Lutimaribacter</taxon>
    </lineage>
</organism>
<reference evidence="1" key="1">
    <citation type="submission" date="2022-06" db="EMBL/GenBank/DDBJ databases">
        <title>Lutimaribacter sp. EGI FJ00013, a novel bacterium isolated from a salt lake sediment enrichment.</title>
        <authorList>
            <person name="Gao L."/>
            <person name="Fang B.-Z."/>
            <person name="Li W.-J."/>
        </authorList>
    </citation>
    <scope>NUCLEOTIDE SEQUENCE</scope>
    <source>
        <strain evidence="1">EGI FJ00013</strain>
    </source>
</reference>
<dbReference type="Proteomes" id="UP001203036">
    <property type="component" value="Unassembled WGS sequence"/>
</dbReference>
<evidence type="ECO:0000313" key="2">
    <source>
        <dbReference type="Proteomes" id="UP001203036"/>
    </source>
</evidence>
<proteinExistence type="predicted"/>
<protein>
    <submittedName>
        <fullName evidence="1">Uncharacterized protein</fullName>
    </submittedName>
</protein>
<comment type="caution">
    <text evidence="1">The sequence shown here is derived from an EMBL/GenBank/DDBJ whole genome shotgun (WGS) entry which is preliminary data.</text>
</comment>
<keyword evidence="2" id="KW-1185">Reference proteome</keyword>
<name>A0ACC5ZR42_9RHOB</name>
<gene>
    <name evidence="1" type="ORF">M8744_01315</name>
</gene>